<reference evidence="3" key="1">
    <citation type="submission" date="2016-10" db="EMBL/GenBank/DDBJ databases">
        <authorList>
            <person name="Varghese N."/>
            <person name="Submissions S."/>
        </authorList>
    </citation>
    <scope>NUCLEOTIDE SEQUENCE [LARGE SCALE GENOMIC DNA]</scope>
    <source>
        <strain evidence="3">Mob M</strain>
    </source>
</reference>
<feature type="domain" description="Metallo-beta-lactamase" evidence="1">
    <location>
        <begin position="17"/>
        <end position="214"/>
    </location>
</feature>
<dbReference type="Pfam" id="PF00753">
    <property type="entry name" value="Lactamase_B"/>
    <property type="match status" value="1"/>
</dbReference>
<dbReference type="AlphaFoldDB" id="A0A1I4PT85"/>
<organism evidence="2 3">
    <name type="scientific">Methanolobus profundi</name>
    <dbReference type="NCBI Taxonomy" id="487685"/>
    <lineage>
        <taxon>Archaea</taxon>
        <taxon>Methanobacteriati</taxon>
        <taxon>Methanobacteriota</taxon>
        <taxon>Stenosarchaea group</taxon>
        <taxon>Methanomicrobia</taxon>
        <taxon>Methanosarcinales</taxon>
        <taxon>Methanosarcinaceae</taxon>
        <taxon>Methanolobus</taxon>
    </lineage>
</organism>
<dbReference type="SMART" id="SM00849">
    <property type="entry name" value="Lactamase_B"/>
    <property type="match status" value="1"/>
</dbReference>
<dbReference type="Proteomes" id="UP000198535">
    <property type="component" value="Unassembled WGS sequence"/>
</dbReference>
<dbReference type="InterPro" id="IPR001279">
    <property type="entry name" value="Metallo-B-lactamas"/>
</dbReference>
<dbReference type="Gene3D" id="3.60.15.10">
    <property type="entry name" value="Ribonuclease Z/Hydroxyacylglutathione hydrolase-like"/>
    <property type="match status" value="1"/>
</dbReference>
<dbReference type="SUPFAM" id="SSF56281">
    <property type="entry name" value="Metallo-hydrolase/oxidoreductase"/>
    <property type="match status" value="1"/>
</dbReference>
<gene>
    <name evidence="2" type="ORF">SAMN04488696_0885</name>
</gene>
<dbReference type="PANTHER" id="PTHR42951">
    <property type="entry name" value="METALLO-BETA-LACTAMASE DOMAIN-CONTAINING"/>
    <property type="match status" value="1"/>
</dbReference>
<proteinExistence type="predicted"/>
<dbReference type="RefSeq" id="WP_245747865.1">
    <property type="nucleotide sequence ID" value="NZ_FOUJ01000001.1"/>
</dbReference>
<keyword evidence="3" id="KW-1185">Reference proteome</keyword>
<dbReference type="PANTHER" id="PTHR42951:SF17">
    <property type="entry name" value="METALLO-BETA-LACTAMASE DOMAIN-CONTAINING PROTEIN"/>
    <property type="match status" value="1"/>
</dbReference>
<dbReference type="InterPro" id="IPR036866">
    <property type="entry name" value="RibonucZ/Hydroxyglut_hydro"/>
</dbReference>
<accession>A0A1I4PT85</accession>
<evidence type="ECO:0000313" key="3">
    <source>
        <dbReference type="Proteomes" id="UP000198535"/>
    </source>
</evidence>
<dbReference type="EMBL" id="FOUJ01000001">
    <property type="protein sequence ID" value="SFM31061.1"/>
    <property type="molecule type" value="Genomic_DNA"/>
</dbReference>
<name>A0A1I4PT85_9EURY</name>
<dbReference type="InterPro" id="IPR050855">
    <property type="entry name" value="NDM-1-like"/>
</dbReference>
<evidence type="ECO:0000259" key="1">
    <source>
        <dbReference type="SMART" id="SM00849"/>
    </source>
</evidence>
<evidence type="ECO:0000313" key="2">
    <source>
        <dbReference type="EMBL" id="SFM31061.1"/>
    </source>
</evidence>
<protein>
    <submittedName>
        <fullName evidence="2">Glyoxylase, beta-lactamase superfamily II</fullName>
    </submittedName>
</protein>
<sequence length="233" mass="25894">MMGQSKNYNIVPIDMGRSNAYLVYGSEQVLLIDTGCSGNINNLEEALEQKELLITDIDLIIITHSHYDHVGNLAEIKEKSGARVLAHRDAACYLKKGHTPFPKGTMMPFKIISNTGNRFFSSGGRFTPVEPDIVIEGDYDLSTSEPPVNIIHTPGHTSGSICVIVNNEDAIVGDTLFNIIPGTVYPPFANDETELIKSWEKLLSTGCNTFYPGHGKPFSREKFRKCFEKRKNK</sequence>
<dbReference type="STRING" id="487685.SAMN04488696_0885"/>